<comment type="similarity">
    <text evidence="1">Belongs to the sigma-70 factor family. ECF subfamily.</text>
</comment>
<dbReference type="InterPro" id="IPR039425">
    <property type="entry name" value="RNA_pol_sigma-70-like"/>
</dbReference>
<dbReference type="Gene3D" id="1.10.10.10">
    <property type="entry name" value="Winged helix-like DNA-binding domain superfamily/Winged helix DNA-binding domain"/>
    <property type="match status" value="1"/>
</dbReference>
<dbReference type="InterPro" id="IPR013249">
    <property type="entry name" value="RNA_pol_sigma70_r4_t2"/>
</dbReference>
<reference evidence="6 7" key="1">
    <citation type="submission" date="2020-08" db="EMBL/GenBank/DDBJ databases">
        <title>Genomic Encyclopedia of Type Strains, Phase IV (KMG-IV): sequencing the most valuable type-strain genomes for metagenomic binning, comparative biology and taxonomic classification.</title>
        <authorList>
            <person name="Goeker M."/>
        </authorList>
    </citation>
    <scope>NUCLEOTIDE SEQUENCE [LARGE SCALE GENOMIC DNA]</scope>
    <source>
        <strain evidence="6 7">DSM 29568</strain>
    </source>
</reference>
<keyword evidence="3" id="KW-0731">Sigma factor</keyword>
<dbReference type="SUPFAM" id="SSF88659">
    <property type="entry name" value="Sigma3 and sigma4 domains of RNA polymerase sigma factors"/>
    <property type="match status" value="1"/>
</dbReference>
<comment type="caution">
    <text evidence="6">The sequence shown here is derived from an EMBL/GenBank/DDBJ whole genome shotgun (WGS) entry which is preliminary data.</text>
</comment>
<evidence type="ECO:0000256" key="2">
    <source>
        <dbReference type="ARBA" id="ARBA00023015"/>
    </source>
</evidence>
<dbReference type="GO" id="GO:0006352">
    <property type="term" value="P:DNA-templated transcription initiation"/>
    <property type="evidence" value="ECO:0007669"/>
    <property type="project" value="InterPro"/>
</dbReference>
<dbReference type="EMBL" id="JACIFO010000005">
    <property type="protein sequence ID" value="MBB4119189.1"/>
    <property type="molecule type" value="Genomic_DNA"/>
</dbReference>
<dbReference type="Pfam" id="PF08281">
    <property type="entry name" value="Sigma70_r4_2"/>
    <property type="match status" value="1"/>
</dbReference>
<dbReference type="InterPro" id="IPR000792">
    <property type="entry name" value="Tscrpt_reg_LuxR_C"/>
</dbReference>
<dbReference type="NCBIfam" id="TIGR02985">
    <property type="entry name" value="Sig70_bacteroi1"/>
    <property type="match status" value="1"/>
</dbReference>
<dbReference type="SUPFAM" id="SSF88946">
    <property type="entry name" value="Sigma2 domain of RNA polymerase sigma factors"/>
    <property type="match status" value="1"/>
</dbReference>
<dbReference type="PANTHER" id="PTHR43133:SF46">
    <property type="entry name" value="RNA POLYMERASE SIGMA-70 FACTOR ECF SUBFAMILY"/>
    <property type="match status" value="1"/>
</dbReference>
<evidence type="ECO:0000256" key="3">
    <source>
        <dbReference type="ARBA" id="ARBA00023082"/>
    </source>
</evidence>
<dbReference type="PANTHER" id="PTHR43133">
    <property type="entry name" value="RNA POLYMERASE ECF-TYPE SIGMA FACTO"/>
    <property type="match status" value="1"/>
</dbReference>
<proteinExistence type="inferred from homology"/>
<keyword evidence="4" id="KW-0804">Transcription</keyword>
<dbReference type="InterPro" id="IPR013324">
    <property type="entry name" value="RNA_pol_sigma_r3/r4-like"/>
</dbReference>
<keyword evidence="2" id="KW-0805">Transcription regulation</keyword>
<dbReference type="RefSeq" id="WP_183477544.1">
    <property type="nucleotide sequence ID" value="NZ_JACIFO010000005.1"/>
</dbReference>
<dbReference type="SMART" id="SM00421">
    <property type="entry name" value="HTH_LUXR"/>
    <property type="match status" value="1"/>
</dbReference>
<evidence type="ECO:0000256" key="1">
    <source>
        <dbReference type="ARBA" id="ARBA00010641"/>
    </source>
</evidence>
<dbReference type="InterPro" id="IPR013325">
    <property type="entry name" value="RNA_pol_sigma_r2"/>
</dbReference>
<dbReference type="Proteomes" id="UP000553034">
    <property type="component" value="Unassembled WGS sequence"/>
</dbReference>
<dbReference type="GO" id="GO:0003677">
    <property type="term" value="F:DNA binding"/>
    <property type="evidence" value="ECO:0007669"/>
    <property type="project" value="InterPro"/>
</dbReference>
<organism evidence="6 7">
    <name type="scientific">Mesonia hippocampi</name>
    <dbReference type="NCBI Taxonomy" id="1628250"/>
    <lineage>
        <taxon>Bacteria</taxon>
        <taxon>Pseudomonadati</taxon>
        <taxon>Bacteroidota</taxon>
        <taxon>Flavobacteriia</taxon>
        <taxon>Flavobacteriales</taxon>
        <taxon>Flavobacteriaceae</taxon>
        <taxon>Mesonia</taxon>
    </lineage>
</organism>
<dbReference type="AlphaFoldDB" id="A0A840ELE3"/>
<dbReference type="InterPro" id="IPR007627">
    <property type="entry name" value="RNA_pol_sigma70_r2"/>
</dbReference>
<gene>
    <name evidence="6" type="ORF">GGR32_001485</name>
</gene>
<evidence type="ECO:0000313" key="7">
    <source>
        <dbReference type="Proteomes" id="UP000553034"/>
    </source>
</evidence>
<accession>A0A840ELE3</accession>
<keyword evidence="7" id="KW-1185">Reference proteome</keyword>
<dbReference type="GO" id="GO:0016987">
    <property type="term" value="F:sigma factor activity"/>
    <property type="evidence" value="ECO:0007669"/>
    <property type="project" value="UniProtKB-KW"/>
</dbReference>
<protein>
    <submittedName>
        <fullName evidence="6">RNA polymerase sigma-70 factor (ECF subfamily)</fullName>
    </submittedName>
</protein>
<evidence type="ECO:0000259" key="5">
    <source>
        <dbReference type="SMART" id="SM00421"/>
    </source>
</evidence>
<evidence type="ECO:0000313" key="6">
    <source>
        <dbReference type="EMBL" id="MBB4119189.1"/>
    </source>
</evidence>
<dbReference type="InterPro" id="IPR014284">
    <property type="entry name" value="RNA_pol_sigma-70_dom"/>
</dbReference>
<dbReference type="Pfam" id="PF04542">
    <property type="entry name" value="Sigma70_r2"/>
    <property type="match status" value="1"/>
</dbReference>
<dbReference type="InterPro" id="IPR036388">
    <property type="entry name" value="WH-like_DNA-bd_sf"/>
</dbReference>
<evidence type="ECO:0000256" key="4">
    <source>
        <dbReference type="ARBA" id="ARBA00023163"/>
    </source>
</evidence>
<sequence length="192" mass="22530">MKKLSFTLSDKELLEAMKKGNHNAFKMLFDKYWERLYAYAYKIYADAKVCEDIVQEVYISLWERKTDLQVTYLEGYLFKAVKYQVVKHVKKLQFTEEQLLVLTDTPFSSSPESILEYSELELQLENQIAQLPPKCKEVFLLSRQEKLTNQEIATRLKLSKRTVETHISNALKILKNKTDGLFYISMVLALLV</sequence>
<name>A0A840ELE3_9FLAO</name>
<dbReference type="InterPro" id="IPR014327">
    <property type="entry name" value="RNA_pol_sigma70_bacteroid"/>
</dbReference>
<feature type="domain" description="HTH luxR-type" evidence="5">
    <location>
        <begin position="138"/>
        <end position="186"/>
    </location>
</feature>
<dbReference type="Gene3D" id="1.10.1740.10">
    <property type="match status" value="1"/>
</dbReference>
<dbReference type="NCBIfam" id="TIGR02937">
    <property type="entry name" value="sigma70-ECF"/>
    <property type="match status" value="1"/>
</dbReference>